<accession>A0A8J2ZM51</accession>
<gene>
    <name evidence="2" type="ORF">GCM10011415_33090</name>
</gene>
<protein>
    <recommendedName>
        <fullName evidence="4">HdeA/HdeB family protein</fullName>
    </recommendedName>
</protein>
<dbReference type="AlphaFoldDB" id="A0A8J2ZM51"/>
<keyword evidence="3" id="KW-1185">Reference proteome</keyword>
<dbReference type="RefSeq" id="WP_188791352.1">
    <property type="nucleotide sequence ID" value="NZ_BMJV01000007.1"/>
</dbReference>
<evidence type="ECO:0008006" key="4">
    <source>
        <dbReference type="Google" id="ProtNLM"/>
    </source>
</evidence>
<feature type="signal peptide" evidence="1">
    <location>
        <begin position="1"/>
        <end position="25"/>
    </location>
</feature>
<proteinExistence type="predicted"/>
<dbReference type="Proteomes" id="UP000617145">
    <property type="component" value="Unassembled WGS sequence"/>
</dbReference>
<dbReference type="EMBL" id="BMJV01000007">
    <property type="protein sequence ID" value="GGG80990.1"/>
    <property type="molecule type" value="Genomic_DNA"/>
</dbReference>
<reference evidence="2" key="2">
    <citation type="submission" date="2020-09" db="EMBL/GenBank/DDBJ databases">
        <authorList>
            <person name="Sun Q."/>
            <person name="Zhou Y."/>
        </authorList>
    </citation>
    <scope>NUCLEOTIDE SEQUENCE</scope>
    <source>
        <strain evidence="2">CGMCC 1.15762</strain>
    </source>
</reference>
<sequence length="98" mass="10162">MRTNALFAIALIAAGPVLSVGAAHAQDKSEACAQSAAVVSAAVEGRQAGQSKSAVRNALRDALDREAGDMLAEWIWSLPQEQLTPAIGEAFEAQCLAQ</sequence>
<reference evidence="2" key="1">
    <citation type="journal article" date="2014" name="Int. J. Syst. Evol. Microbiol.">
        <title>Complete genome sequence of Corynebacterium casei LMG S-19264T (=DSM 44701T), isolated from a smear-ripened cheese.</title>
        <authorList>
            <consortium name="US DOE Joint Genome Institute (JGI-PGF)"/>
            <person name="Walter F."/>
            <person name="Albersmeier A."/>
            <person name="Kalinowski J."/>
            <person name="Ruckert C."/>
        </authorList>
    </citation>
    <scope>NUCLEOTIDE SEQUENCE</scope>
    <source>
        <strain evidence="2">CGMCC 1.15762</strain>
    </source>
</reference>
<name>A0A8J2ZM51_9RHOB</name>
<comment type="caution">
    <text evidence="2">The sequence shown here is derived from an EMBL/GenBank/DDBJ whole genome shotgun (WGS) entry which is preliminary data.</text>
</comment>
<keyword evidence="1" id="KW-0732">Signal</keyword>
<organism evidence="2 3">
    <name type="scientific">Salipiger pallidus</name>
    <dbReference type="NCBI Taxonomy" id="1775170"/>
    <lineage>
        <taxon>Bacteria</taxon>
        <taxon>Pseudomonadati</taxon>
        <taxon>Pseudomonadota</taxon>
        <taxon>Alphaproteobacteria</taxon>
        <taxon>Rhodobacterales</taxon>
        <taxon>Roseobacteraceae</taxon>
        <taxon>Salipiger</taxon>
    </lineage>
</organism>
<feature type="chain" id="PRO_5035310151" description="HdeA/HdeB family protein" evidence="1">
    <location>
        <begin position="26"/>
        <end position="98"/>
    </location>
</feature>
<evidence type="ECO:0000256" key="1">
    <source>
        <dbReference type="SAM" id="SignalP"/>
    </source>
</evidence>
<evidence type="ECO:0000313" key="2">
    <source>
        <dbReference type="EMBL" id="GGG80990.1"/>
    </source>
</evidence>
<evidence type="ECO:0000313" key="3">
    <source>
        <dbReference type="Proteomes" id="UP000617145"/>
    </source>
</evidence>